<reference evidence="1 2" key="1">
    <citation type="submission" date="2018-03" db="EMBL/GenBank/DDBJ databases">
        <title>The ancient ancestry and fast evolution of plastids.</title>
        <authorList>
            <person name="Moore K.R."/>
            <person name="Magnabosco C."/>
            <person name="Momper L."/>
            <person name="Gold D.A."/>
            <person name="Bosak T."/>
            <person name="Fournier G.P."/>
        </authorList>
    </citation>
    <scope>NUCLEOTIDE SEQUENCE [LARGE SCALE GENOMIC DNA]</scope>
    <source>
        <strain evidence="1 2">CCALA 037</strain>
    </source>
</reference>
<dbReference type="RefSeq" id="WP_106304745.1">
    <property type="nucleotide sequence ID" value="NZ_PVWO01000131.1"/>
</dbReference>
<gene>
    <name evidence="1" type="ORF">C7B77_12185</name>
</gene>
<sequence length="285" mass="32132">MHTSSQVESTIDADLPTIKILLAESDPAEIDRIKATIDLDLHVGVQIVKTYYQLIESVIREQYQVVVLGKIDNSNYSEIAKKCHRAQKDLPIVLLSSQGVIIDSFRQLVKTCGLTDVISRDAGNLNQLLGNLNAIHQGSINKPIDPHPEPLASEPPKTSKLVNQPAETIPKPKISGRMMLAALEEIVALSNNYFGPLAQGNYWRKAHERSSEEYPFIQNWSADHFSQLSCHENILERELTAEDIRSLRLWVHFFLEECERIIIDFRVILNNSPISPIATYLLSKT</sequence>
<dbReference type="OrthoDB" id="528641at2"/>
<comment type="caution">
    <text evidence="1">The sequence shown here is derived from an EMBL/GenBank/DDBJ whole genome shotgun (WGS) entry which is preliminary data.</text>
</comment>
<evidence type="ECO:0000313" key="1">
    <source>
        <dbReference type="EMBL" id="PSB56344.1"/>
    </source>
</evidence>
<accession>A0A2T1GFI0</accession>
<name>A0A2T1GFI0_9CYAN</name>
<proteinExistence type="predicted"/>
<dbReference type="Proteomes" id="UP000238937">
    <property type="component" value="Unassembled WGS sequence"/>
</dbReference>
<evidence type="ECO:0000313" key="2">
    <source>
        <dbReference type="Proteomes" id="UP000238937"/>
    </source>
</evidence>
<organism evidence="1 2">
    <name type="scientific">Chamaesiphon polymorphus CCALA 037</name>
    <dbReference type="NCBI Taxonomy" id="2107692"/>
    <lineage>
        <taxon>Bacteria</taxon>
        <taxon>Bacillati</taxon>
        <taxon>Cyanobacteriota</taxon>
        <taxon>Cyanophyceae</taxon>
        <taxon>Gomontiellales</taxon>
        <taxon>Chamaesiphonaceae</taxon>
        <taxon>Chamaesiphon</taxon>
    </lineage>
</organism>
<protein>
    <submittedName>
        <fullName evidence="1">Uncharacterized protein</fullName>
    </submittedName>
</protein>
<dbReference type="AlphaFoldDB" id="A0A2T1GFI0"/>
<dbReference type="EMBL" id="PVWO01000131">
    <property type="protein sequence ID" value="PSB56344.1"/>
    <property type="molecule type" value="Genomic_DNA"/>
</dbReference>
<keyword evidence="2" id="KW-1185">Reference proteome</keyword>